<keyword evidence="2" id="KW-1185">Reference proteome</keyword>
<dbReference type="EMBL" id="JAGKHQ010000021">
    <property type="protein sequence ID" value="KAG7475048.1"/>
    <property type="molecule type" value="Genomic_DNA"/>
</dbReference>
<dbReference type="AlphaFoldDB" id="A0AAV6PRU4"/>
<comment type="caution">
    <text evidence="1">The sequence shown here is derived from an EMBL/GenBank/DDBJ whole genome shotgun (WGS) entry which is preliminary data.</text>
</comment>
<gene>
    <name evidence="1" type="ORF">JOB18_022446</name>
</gene>
<protein>
    <submittedName>
        <fullName evidence="1">Uncharacterized protein</fullName>
    </submittedName>
</protein>
<name>A0AAV6PRU4_SOLSE</name>
<reference evidence="1 2" key="1">
    <citation type="journal article" date="2021" name="Sci. Rep.">
        <title>Chromosome anchoring in Senegalese sole (Solea senegalensis) reveals sex-associated markers and genome rearrangements in flatfish.</title>
        <authorList>
            <person name="Guerrero-Cozar I."/>
            <person name="Gomez-Garrido J."/>
            <person name="Berbel C."/>
            <person name="Martinez-Blanch J.F."/>
            <person name="Alioto T."/>
            <person name="Claros M.G."/>
            <person name="Gagnaire P.A."/>
            <person name="Manchado M."/>
        </authorList>
    </citation>
    <scope>NUCLEOTIDE SEQUENCE [LARGE SCALE GENOMIC DNA]</scope>
    <source>
        <strain evidence="1">Sse05_10M</strain>
    </source>
</reference>
<sequence length="91" mass="10298">MVVSGKSWDTHKITPTHYTQVNVQIHSGTFQNGDLIESMARVKFNVAGNKFLYVTQKHRCDLKPRKSDPLCASVCLCECVETPRYCKVVLP</sequence>
<evidence type="ECO:0000313" key="1">
    <source>
        <dbReference type="EMBL" id="KAG7475048.1"/>
    </source>
</evidence>
<proteinExistence type="predicted"/>
<organism evidence="1 2">
    <name type="scientific">Solea senegalensis</name>
    <name type="common">Senegalese sole</name>
    <dbReference type="NCBI Taxonomy" id="28829"/>
    <lineage>
        <taxon>Eukaryota</taxon>
        <taxon>Metazoa</taxon>
        <taxon>Chordata</taxon>
        <taxon>Craniata</taxon>
        <taxon>Vertebrata</taxon>
        <taxon>Euteleostomi</taxon>
        <taxon>Actinopterygii</taxon>
        <taxon>Neopterygii</taxon>
        <taxon>Teleostei</taxon>
        <taxon>Neoteleostei</taxon>
        <taxon>Acanthomorphata</taxon>
        <taxon>Carangaria</taxon>
        <taxon>Pleuronectiformes</taxon>
        <taxon>Pleuronectoidei</taxon>
        <taxon>Soleidae</taxon>
        <taxon>Solea</taxon>
    </lineage>
</organism>
<accession>A0AAV6PRU4</accession>
<evidence type="ECO:0000313" key="2">
    <source>
        <dbReference type="Proteomes" id="UP000693946"/>
    </source>
</evidence>
<dbReference type="Proteomes" id="UP000693946">
    <property type="component" value="Linkage Group LG9"/>
</dbReference>